<sequence length="158" mass="18275">MTFVIATLVIILGVIIFSFTVSNIILITFFAIPFTKKLEKISLLKTNYIVSSYIIKLIIQIFILFATTTIFYIYFLNGTFISLMIGYAFGAIGIITKIKQFSLNMNNFSDYFEINKDYFWEELIAKYNEDKNKLLEFIVAASDKFDDNSTRKEIGNKI</sequence>
<dbReference type="EMBL" id="PFSC01000010">
    <property type="protein sequence ID" value="PJC34131.1"/>
    <property type="molecule type" value="Genomic_DNA"/>
</dbReference>
<feature type="transmembrane region" description="Helical" evidence="1">
    <location>
        <begin position="53"/>
        <end position="74"/>
    </location>
</feature>
<protein>
    <submittedName>
        <fullName evidence="2">Uncharacterized protein</fullName>
    </submittedName>
</protein>
<keyword evidence="1" id="KW-1133">Transmembrane helix</keyword>
<proteinExistence type="predicted"/>
<evidence type="ECO:0000313" key="2">
    <source>
        <dbReference type="EMBL" id="PJC34131.1"/>
    </source>
</evidence>
<evidence type="ECO:0000313" key="3">
    <source>
        <dbReference type="Proteomes" id="UP000231383"/>
    </source>
</evidence>
<name>A0A2M8F4F7_9BACT</name>
<gene>
    <name evidence="2" type="ORF">CO051_00385</name>
</gene>
<feature type="transmembrane region" description="Helical" evidence="1">
    <location>
        <begin position="80"/>
        <end position="98"/>
    </location>
</feature>
<keyword evidence="1" id="KW-0472">Membrane</keyword>
<dbReference type="AlphaFoldDB" id="A0A2M8F4F7"/>
<feature type="transmembrane region" description="Helical" evidence="1">
    <location>
        <begin position="6"/>
        <end position="32"/>
    </location>
</feature>
<organism evidence="2 3">
    <name type="scientific">Candidatus Roizmanbacteria bacterium CG_4_9_14_0_2_um_filter_39_13</name>
    <dbReference type="NCBI Taxonomy" id="1974839"/>
    <lineage>
        <taxon>Bacteria</taxon>
        <taxon>Candidatus Roizmaniibacteriota</taxon>
    </lineage>
</organism>
<reference evidence="3" key="1">
    <citation type="submission" date="2017-09" db="EMBL/GenBank/DDBJ databases">
        <title>Depth-based differentiation of microbial function through sediment-hosted aquifers and enrichment of novel symbionts in the deep terrestrial subsurface.</title>
        <authorList>
            <person name="Probst A.J."/>
            <person name="Ladd B."/>
            <person name="Jarett J.K."/>
            <person name="Geller-Mcgrath D.E."/>
            <person name="Sieber C.M.K."/>
            <person name="Emerson J.B."/>
            <person name="Anantharaman K."/>
            <person name="Thomas B.C."/>
            <person name="Malmstrom R."/>
            <person name="Stieglmeier M."/>
            <person name="Klingl A."/>
            <person name="Woyke T."/>
            <person name="Ryan C.M."/>
            <person name="Banfield J.F."/>
        </authorList>
    </citation>
    <scope>NUCLEOTIDE SEQUENCE [LARGE SCALE GENOMIC DNA]</scope>
</reference>
<keyword evidence="1" id="KW-0812">Transmembrane</keyword>
<accession>A0A2M8F4F7</accession>
<evidence type="ECO:0000256" key="1">
    <source>
        <dbReference type="SAM" id="Phobius"/>
    </source>
</evidence>
<comment type="caution">
    <text evidence="2">The sequence shown here is derived from an EMBL/GenBank/DDBJ whole genome shotgun (WGS) entry which is preliminary data.</text>
</comment>
<dbReference type="Proteomes" id="UP000231383">
    <property type="component" value="Unassembled WGS sequence"/>
</dbReference>